<dbReference type="Proteomes" id="UP001056384">
    <property type="component" value="Chromosome 1"/>
</dbReference>
<gene>
    <name evidence="1" type="ORF">Slin15195_G006940</name>
</gene>
<reference evidence="1" key="1">
    <citation type="submission" date="2022-06" db="EMBL/GenBank/DDBJ databases">
        <title>Complete genome sequences of two strains of the flax pathogen Septoria linicola.</title>
        <authorList>
            <person name="Lapalu N."/>
            <person name="Simon A."/>
            <person name="Demenou B."/>
            <person name="Paumier D."/>
            <person name="Guillot M.-P."/>
            <person name="Gout L."/>
            <person name="Valade R."/>
        </authorList>
    </citation>
    <scope>NUCLEOTIDE SEQUENCE</scope>
    <source>
        <strain evidence="1">SE15195</strain>
    </source>
</reference>
<dbReference type="EMBL" id="CP099418">
    <property type="protein sequence ID" value="USW47375.1"/>
    <property type="molecule type" value="Genomic_DNA"/>
</dbReference>
<evidence type="ECO:0000313" key="1">
    <source>
        <dbReference type="EMBL" id="USW47375.1"/>
    </source>
</evidence>
<proteinExistence type="predicted"/>
<evidence type="ECO:0000313" key="2">
    <source>
        <dbReference type="Proteomes" id="UP001056384"/>
    </source>
</evidence>
<sequence>MTAIGNDYRPRFTSYLSGRSISNPSPANCLQGITVCTEFINALKAVGLEMKGPNLYAAGDLSSSPFAIYTRVHELALRDAQAWKQVSMGLRAVGGVQYGDLSAAVKEKIAEVVAELQVEEEGQYEHAKTVKFEQQDGDGEGVLAMKNWEDEVE</sequence>
<accession>A0A9Q9AE00</accession>
<dbReference type="AlphaFoldDB" id="A0A9Q9AE00"/>
<keyword evidence="2" id="KW-1185">Reference proteome</keyword>
<name>A0A9Q9AE00_9PEZI</name>
<organism evidence="1 2">
    <name type="scientific">Septoria linicola</name>
    <dbReference type="NCBI Taxonomy" id="215465"/>
    <lineage>
        <taxon>Eukaryota</taxon>
        <taxon>Fungi</taxon>
        <taxon>Dikarya</taxon>
        <taxon>Ascomycota</taxon>
        <taxon>Pezizomycotina</taxon>
        <taxon>Dothideomycetes</taxon>
        <taxon>Dothideomycetidae</taxon>
        <taxon>Mycosphaerellales</taxon>
        <taxon>Mycosphaerellaceae</taxon>
        <taxon>Septoria</taxon>
    </lineage>
</organism>
<protein>
    <submittedName>
        <fullName evidence="1">Uncharacterized protein</fullName>
    </submittedName>
</protein>